<sequence length="95" mass="10780">MENKDNGHVPDPTMAELKPNHSRLIWRHRLRLNRRLLTLKFLIFLMNGATNVLYPFFIIHCLSMGLTLTESGIVFALIPVFGSFGNPLAGFLADK</sequence>
<evidence type="ECO:0000256" key="6">
    <source>
        <dbReference type="SAM" id="Phobius"/>
    </source>
</evidence>
<protein>
    <recommendedName>
        <fullName evidence="7">Major facilitator superfamily associated domain-containing protein</fullName>
    </recommendedName>
</protein>
<evidence type="ECO:0000313" key="9">
    <source>
        <dbReference type="Proteomes" id="UP000192578"/>
    </source>
</evidence>
<dbReference type="SUPFAM" id="SSF103473">
    <property type="entry name" value="MFS general substrate transporter"/>
    <property type="match status" value="1"/>
</dbReference>
<gene>
    <name evidence="8" type="ORF">BV898_20102</name>
</gene>
<dbReference type="InterPro" id="IPR036259">
    <property type="entry name" value="MFS_trans_sf"/>
</dbReference>
<comment type="subcellular location">
    <subcellularLocation>
        <location evidence="1">Membrane</location>
        <topology evidence="1">Multi-pass membrane protein</topology>
    </subcellularLocation>
</comment>
<dbReference type="PANTHER" id="PTHR16172">
    <property type="entry name" value="MAJOR FACILITATOR SUPERFAMILY DOMAIN-CONTAINING PROTEIN 6-LIKE"/>
    <property type="match status" value="1"/>
</dbReference>
<accession>A0A9X6RPJ9</accession>
<feature type="non-terminal residue" evidence="8">
    <location>
        <position position="1"/>
    </location>
</feature>
<feature type="transmembrane region" description="Helical" evidence="6">
    <location>
        <begin position="71"/>
        <end position="93"/>
    </location>
</feature>
<comment type="similarity">
    <text evidence="2">Belongs to the major facilitator superfamily. MFSD6 family.</text>
</comment>
<feature type="transmembrane region" description="Helical" evidence="6">
    <location>
        <begin position="37"/>
        <end position="59"/>
    </location>
</feature>
<dbReference type="GO" id="GO:0016020">
    <property type="term" value="C:membrane"/>
    <property type="evidence" value="ECO:0007669"/>
    <property type="project" value="UniProtKB-SubCell"/>
</dbReference>
<dbReference type="Gene3D" id="1.20.1250.20">
    <property type="entry name" value="MFS general substrate transporter like domains"/>
    <property type="match status" value="1"/>
</dbReference>
<evidence type="ECO:0000256" key="2">
    <source>
        <dbReference type="ARBA" id="ARBA00005241"/>
    </source>
</evidence>
<proteinExistence type="inferred from homology"/>
<evidence type="ECO:0000256" key="1">
    <source>
        <dbReference type="ARBA" id="ARBA00004141"/>
    </source>
</evidence>
<dbReference type="AlphaFoldDB" id="A0A9X6RPJ9"/>
<evidence type="ECO:0000256" key="4">
    <source>
        <dbReference type="ARBA" id="ARBA00022989"/>
    </source>
</evidence>
<evidence type="ECO:0000259" key="7">
    <source>
        <dbReference type="Pfam" id="PF12832"/>
    </source>
</evidence>
<evidence type="ECO:0000256" key="5">
    <source>
        <dbReference type="ARBA" id="ARBA00023136"/>
    </source>
</evidence>
<organism evidence="8 9">
    <name type="scientific">Hypsibius exemplaris</name>
    <name type="common">Freshwater tardigrade</name>
    <dbReference type="NCBI Taxonomy" id="2072580"/>
    <lineage>
        <taxon>Eukaryota</taxon>
        <taxon>Metazoa</taxon>
        <taxon>Ecdysozoa</taxon>
        <taxon>Tardigrada</taxon>
        <taxon>Eutardigrada</taxon>
        <taxon>Parachela</taxon>
        <taxon>Hypsibioidea</taxon>
        <taxon>Hypsibiidae</taxon>
        <taxon>Hypsibius</taxon>
    </lineage>
</organism>
<keyword evidence="4 6" id="KW-1133">Transmembrane helix</keyword>
<dbReference type="EMBL" id="MTYJ01001331">
    <property type="protein sequence ID" value="OWA55714.1"/>
    <property type="molecule type" value="Genomic_DNA"/>
</dbReference>
<dbReference type="Pfam" id="PF12832">
    <property type="entry name" value="MFS_1_like"/>
    <property type="match status" value="1"/>
</dbReference>
<keyword evidence="3 6" id="KW-0812">Transmembrane</keyword>
<reference evidence="9" key="1">
    <citation type="submission" date="2017-01" db="EMBL/GenBank/DDBJ databases">
        <title>Comparative genomics of anhydrobiosis in the tardigrade Hypsibius dujardini.</title>
        <authorList>
            <person name="Yoshida Y."/>
            <person name="Koutsovoulos G."/>
            <person name="Laetsch D."/>
            <person name="Stevens L."/>
            <person name="Kumar S."/>
            <person name="Horikawa D."/>
            <person name="Ishino K."/>
            <person name="Komine S."/>
            <person name="Tomita M."/>
            <person name="Blaxter M."/>
            <person name="Arakawa K."/>
        </authorList>
    </citation>
    <scope>NUCLEOTIDE SEQUENCE [LARGE SCALE GENOMIC DNA]</scope>
    <source>
        <strain evidence="9">Z151</strain>
    </source>
</reference>
<comment type="caution">
    <text evidence="8">The sequence shown here is derived from an EMBL/GenBank/DDBJ whole genome shotgun (WGS) entry which is preliminary data.</text>
</comment>
<evidence type="ECO:0000256" key="3">
    <source>
        <dbReference type="ARBA" id="ARBA00022692"/>
    </source>
</evidence>
<evidence type="ECO:0000313" key="8">
    <source>
        <dbReference type="EMBL" id="OWA55714.1"/>
    </source>
</evidence>
<keyword evidence="9" id="KW-1185">Reference proteome</keyword>
<dbReference type="InterPro" id="IPR024989">
    <property type="entry name" value="MFS_assoc_dom"/>
</dbReference>
<feature type="domain" description="Major facilitator superfamily associated" evidence="7">
    <location>
        <begin position="37"/>
        <end position="95"/>
    </location>
</feature>
<name>A0A9X6RPJ9_HYPEX</name>
<dbReference type="InterPro" id="IPR051717">
    <property type="entry name" value="MFS_MFSD6"/>
</dbReference>
<dbReference type="PANTHER" id="PTHR16172:SF41">
    <property type="entry name" value="MAJOR FACILITATOR SUPERFAMILY DOMAIN-CONTAINING PROTEIN 6-LIKE"/>
    <property type="match status" value="1"/>
</dbReference>
<keyword evidence="5 6" id="KW-0472">Membrane</keyword>
<dbReference type="Proteomes" id="UP000192578">
    <property type="component" value="Unassembled WGS sequence"/>
</dbReference>